<evidence type="ECO:0000313" key="2">
    <source>
        <dbReference type="EMBL" id="GAA0707562.1"/>
    </source>
</evidence>
<keyword evidence="3" id="KW-1185">Reference proteome</keyword>
<evidence type="ECO:0008006" key="4">
    <source>
        <dbReference type="Google" id="ProtNLM"/>
    </source>
</evidence>
<keyword evidence="1" id="KW-0732">Signal</keyword>
<reference evidence="3" key="1">
    <citation type="journal article" date="2019" name="Int. J. Syst. Evol. Microbiol.">
        <title>The Global Catalogue of Microorganisms (GCM) 10K type strain sequencing project: providing services to taxonomists for standard genome sequencing and annotation.</title>
        <authorList>
            <consortium name="The Broad Institute Genomics Platform"/>
            <consortium name="The Broad Institute Genome Sequencing Center for Infectious Disease"/>
            <person name="Wu L."/>
            <person name="Ma J."/>
        </authorList>
    </citation>
    <scope>NUCLEOTIDE SEQUENCE [LARGE SCALE GENOMIC DNA]</scope>
    <source>
        <strain evidence="3">JCM 15421</strain>
    </source>
</reference>
<sequence>MNGRRVWALGAALVAASTAPATKWAGTIQVTDTGAASATTCTVAQAIYAANLANNPANATPAGVTTVMPLSDSATTTTGSCNGAGSGANTIDLTAVAGRTLTFSAADNYWYGPNVLPPIASTIVIEGQGATLSVMTGVGRLRFFFIGADANSSATPGYNTPGPGNLTLHRLRLTGGRQQGGNAALREQPGL</sequence>
<proteinExistence type="predicted"/>
<dbReference type="EMBL" id="BAAAEU010000003">
    <property type="protein sequence ID" value="GAA0707562.1"/>
    <property type="molecule type" value="Genomic_DNA"/>
</dbReference>
<feature type="chain" id="PRO_5045785705" description="Spore coat protein U domain-containing protein" evidence="1">
    <location>
        <begin position="22"/>
        <end position="191"/>
    </location>
</feature>
<organism evidence="2 3">
    <name type="scientific">Dokdonella soli</name>
    <dbReference type="NCBI Taxonomy" id="529810"/>
    <lineage>
        <taxon>Bacteria</taxon>
        <taxon>Pseudomonadati</taxon>
        <taxon>Pseudomonadota</taxon>
        <taxon>Gammaproteobacteria</taxon>
        <taxon>Lysobacterales</taxon>
        <taxon>Rhodanobacteraceae</taxon>
        <taxon>Dokdonella</taxon>
    </lineage>
</organism>
<evidence type="ECO:0000256" key="1">
    <source>
        <dbReference type="SAM" id="SignalP"/>
    </source>
</evidence>
<gene>
    <name evidence="2" type="ORF">GCM10009105_06390</name>
</gene>
<comment type="caution">
    <text evidence="2">The sequence shown here is derived from an EMBL/GenBank/DDBJ whole genome shotgun (WGS) entry which is preliminary data.</text>
</comment>
<accession>A0ABP3TLU5</accession>
<feature type="signal peptide" evidence="1">
    <location>
        <begin position="1"/>
        <end position="21"/>
    </location>
</feature>
<protein>
    <recommendedName>
        <fullName evidence="4">Spore coat protein U domain-containing protein</fullName>
    </recommendedName>
</protein>
<evidence type="ECO:0000313" key="3">
    <source>
        <dbReference type="Proteomes" id="UP001501523"/>
    </source>
</evidence>
<name>A0ABP3TLU5_9GAMM</name>
<dbReference type="RefSeq" id="WP_343787097.1">
    <property type="nucleotide sequence ID" value="NZ_BAAAEU010000003.1"/>
</dbReference>
<dbReference type="Proteomes" id="UP001501523">
    <property type="component" value="Unassembled WGS sequence"/>
</dbReference>